<evidence type="ECO:0000313" key="1">
    <source>
        <dbReference type="EMBL" id="SFV50679.1"/>
    </source>
</evidence>
<protein>
    <submittedName>
        <fullName evidence="1">MoeB/thiF family protein</fullName>
    </submittedName>
</protein>
<proteinExistence type="predicted"/>
<accession>A0A1W1BB32</accession>
<sequence>MNHGSKLSCYGIPGDGCGGGREFFIENETLFAKDPVTKECIKLLEGIKGAKAIAKNGCNITIECEEERIVFNLSTFQSDSNT</sequence>
<dbReference type="AlphaFoldDB" id="A0A1W1BB32"/>
<organism evidence="1">
    <name type="scientific">hydrothermal vent metagenome</name>
    <dbReference type="NCBI Taxonomy" id="652676"/>
    <lineage>
        <taxon>unclassified sequences</taxon>
        <taxon>metagenomes</taxon>
        <taxon>ecological metagenomes</taxon>
    </lineage>
</organism>
<gene>
    <name evidence="1" type="ORF">MNB_SM-7-1147</name>
</gene>
<dbReference type="EMBL" id="FPHB01000011">
    <property type="protein sequence ID" value="SFV50679.1"/>
    <property type="molecule type" value="Genomic_DNA"/>
</dbReference>
<reference evidence="1" key="1">
    <citation type="submission" date="2016-10" db="EMBL/GenBank/DDBJ databases">
        <authorList>
            <person name="de Groot N.N."/>
        </authorList>
    </citation>
    <scope>NUCLEOTIDE SEQUENCE</scope>
</reference>
<name>A0A1W1BB32_9ZZZZ</name>